<evidence type="ECO:0000313" key="5">
    <source>
        <dbReference type="Proteomes" id="UP001500880"/>
    </source>
</evidence>
<organism evidence="4 5">
    <name type="scientific">Salinibacillus aidingensis</name>
    <dbReference type="NCBI Taxonomy" id="237684"/>
    <lineage>
        <taxon>Bacteria</taxon>
        <taxon>Bacillati</taxon>
        <taxon>Bacillota</taxon>
        <taxon>Bacilli</taxon>
        <taxon>Bacillales</taxon>
        <taxon>Bacillaceae</taxon>
        <taxon>Salinibacillus</taxon>
    </lineage>
</organism>
<dbReference type="InterPro" id="IPR012902">
    <property type="entry name" value="N_methyl_site"/>
</dbReference>
<dbReference type="NCBIfam" id="NF040982">
    <property type="entry name" value="ComGD"/>
    <property type="match status" value="1"/>
</dbReference>
<evidence type="ECO:0000256" key="2">
    <source>
        <dbReference type="ARBA" id="ARBA00023287"/>
    </source>
</evidence>
<keyword evidence="3" id="KW-0472">Membrane</keyword>
<dbReference type="InterPro" id="IPR045584">
    <property type="entry name" value="Pilin-like"/>
</dbReference>
<dbReference type="Proteomes" id="UP001500880">
    <property type="component" value="Unassembled WGS sequence"/>
</dbReference>
<dbReference type="SUPFAM" id="SSF54523">
    <property type="entry name" value="Pili subunits"/>
    <property type="match status" value="1"/>
</dbReference>
<comment type="subcellular location">
    <subcellularLocation>
        <location evidence="1">Cell surface</location>
    </subcellularLocation>
</comment>
<evidence type="ECO:0000256" key="1">
    <source>
        <dbReference type="ARBA" id="ARBA00004241"/>
    </source>
</evidence>
<comment type="caution">
    <text evidence="4">The sequence shown here is derived from an EMBL/GenBank/DDBJ whole genome shotgun (WGS) entry which is preliminary data.</text>
</comment>
<proteinExistence type="predicted"/>
<dbReference type="Pfam" id="PF07963">
    <property type="entry name" value="N_methyl"/>
    <property type="match status" value="1"/>
</dbReference>
<name>A0ABN1ARH2_9BACI</name>
<keyword evidence="5" id="KW-1185">Reference proteome</keyword>
<protein>
    <submittedName>
        <fullName evidence="4">ComG operon protein ComGD</fullName>
    </submittedName>
</protein>
<dbReference type="PROSITE" id="PS00409">
    <property type="entry name" value="PROKAR_NTER_METHYL"/>
    <property type="match status" value="1"/>
</dbReference>
<reference evidence="4 5" key="1">
    <citation type="journal article" date="2019" name="Int. J. Syst. Evol. Microbiol.">
        <title>The Global Catalogue of Microorganisms (GCM) 10K type strain sequencing project: providing services to taxonomists for standard genome sequencing and annotation.</title>
        <authorList>
            <consortium name="The Broad Institute Genomics Platform"/>
            <consortium name="The Broad Institute Genome Sequencing Center for Infectious Disease"/>
            <person name="Wu L."/>
            <person name="Ma J."/>
        </authorList>
    </citation>
    <scope>NUCLEOTIDE SEQUENCE [LARGE SCALE GENOMIC DNA]</scope>
    <source>
        <strain evidence="4 5">JCM 12389</strain>
    </source>
</reference>
<keyword evidence="2" id="KW-0178">Competence</keyword>
<dbReference type="NCBIfam" id="TIGR02532">
    <property type="entry name" value="IV_pilin_GFxxxE"/>
    <property type="match status" value="1"/>
</dbReference>
<accession>A0ABN1ARH2</accession>
<dbReference type="EMBL" id="BAAADO010000001">
    <property type="protein sequence ID" value="GAA0482297.1"/>
    <property type="molecule type" value="Genomic_DNA"/>
</dbReference>
<dbReference type="InterPro" id="IPR016785">
    <property type="entry name" value="ComGD"/>
</dbReference>
<gene>
    <name evidence="4" type="primary">comGD</name>
    <name evidence="4" type="ORF">GCM10008986_03960</name>
</gene>
<dbReference type="RefSeq" id="WP_343836958.1">
    <property type="nucleotide sequence ID" value="NZ_BAAADO010000001.1"/>
</dbReference>
<feature type="transmembrane region" description="Helical" evidence="3">
    <location>
        <begin position="21"/>
        <end position="42"/>
    </location>
</feature>
<sequence length="160" mass="18660">MKKSLVKNEMCQLKQKEAGFTLIEMLVVLTIFMTLVFITAPVNTNVQKELKVQQFFSLFEQDVLWMQNQAITRNEIYRLHWHPDSHKYEIRHSGLGKLVVRRKYSSEIDVELKSFQLPFSFYPSGAPNQPGVLLIHTEEDTFQVTFPLGKGRFYVTKTST</sequence>
<evidence type="ECO:0000256" key="3">
    <source>
        <dbReference type="SAM" id="Phobius"/>
    </source>
</evidence>
<keyword evidence="3" id="KW-0812">Transmembrane</keyword>
<keyword evidence="3" id="KW-1133">Transmembrane helix</keyword>
<dbReference type="PIRSF" id="PIRSF021292">
    <property type="entry name" value="Competence_ComGD"/>
    <property type="match status" value="1"/>
</dbReference>
<evidence type="ECO:0000313" key="4">
    <source>
        <dbReference type="EMBL" id="GAA0482297.1"/>
    </source>
</evidence>